<reference evidence="3" key="1">
    <citation type="submission" date="2017-03" db="EMBL/GenBank/DDBJ databases">
        <title>Phytopthora megakarya and P. palmivora, two closely related causual agents of cacao black pod achieved similar genome size and gene model numbers by different mechanisms.</title>
        <authorList>
            <person name="Ali S."/>
            <person name="Shao J."/>
            <person name="Larry D.J."/>
            <person name="Kronmiller B."/>
            <person name="Shen D."/>
            <person name="Strem M.D."/>
            <person name="Melnick R.L."/>
            <person name="Guiltinan M.J."/>
            <person name="Tyler B.M."/>
            <person name="Meinhardt L.W."/>
            <person name="Bailey B.A."/>
        </authorList>
    </citation>
    <scope>NUCLEOTIDE SEQUENCE [LARGE SCALE GENOMIC DNA]</scope>
    <source>
        <strain evidence="3">zdho120</strain>
    </source>
</reference>
<dbReference type="AlphaFoldDB" id="A0A225VEB9"/>
<name>A0A225VEB9_9STRA</name>
<accession>A0A225VEB9</accession>
<gene>
    <name evidence="2" type="ORF">PHMEG_00024325</name>
</gene>
<organism evidence="2 3">
    <name type="scientific">Phytophthora megakarya</name>
    <dbReference type="NCBI Taxonomy" id="4795"/>
    <lineage>
        <taxon>Eukaryota</taxon>
        <taxon>Sar</taxon>
        <taxon>Stramenopiles</taxon>
        <taxon>Oomycota</taxon>
        <taxon>Peronosporomycetes</taxon>
        <taxon>Peronosporales</taxon>
        <taxon>Peronosporaceae</taxon>
        <taxon>Phytophthora</taxon>
    </lineage>
</organism>
<evidence type="ECO:0008006" key="4">
    <source>
        <dbReference type="Google" id="ProtNLM"/>
    </source>
</evidence>
<proteinExistence type="predicted"/>
<dbReference type="Proteomes" id="UP000198211">
    <property type="component" value="Unassembled WGS sequence"/>
</dbReference>
<dbReference type="OrthoDB" id="128412at2759"/>
<comment type="caution">
    <text evidence="2">The sequence shown here is derived from an EMBL/GenBank/DDBJ whole genome shotgun (WGS) entry which is preliminary data.</text>
</comment>
<keyword evidence="3" id="KW-1185">Reference proteome</keyword>
<dbReference type="EMBL" id="NBNE01005277">
    <property type="protein sequence ID" value="OWZ03871.1"/>
    <property type="molecule type" value="Genomic_DNA"/>
</dbReference>
<protein>
    <recommendedName>
        <fullName evidence="4">Eukaryotic/viral aspartic protease</fullName>
    </recommendedName>
</protein>
<feature type="region of interest" description="Disordered" evidence="1">
    <location>
        <begin position="231"/>
        <end position="255"/>
    </location>
</feature>
<sequence length="255" mass="28555">MLGSGTYTSIIILDLVTAEDGARGELLLNGIDGVKTKVTNKCRVKIILGHRVVYTLDVWNRKCIDVLLEMNFIVAAGVRLCAHEGDVVLPDEERILLVGGPKCSHLRRTDVSIHERLWLAPGNSKYIPIRTPEPDLESMVIPVAAWVVKISRRPVQVLPHTKVATLTDRDRLRSLGDNFVRPGSYQYNEREFLVYENMRPPATERRLDAEVRECERTAPSMVNRPTYRTPTRVLRRTPGPSGGRTVSEVGPGTPV</sequence>
<evidence type="ECO:0000313" key="2">
    <source>
        <dbReference type="EMBL" id="OWZ03871.1"/>
    </source>
</evidence>
<evidence type="ECO:0000313" key="3">
    <source>
        <dbReference type="Proteomes" id="UP000198211"/>
    </source>
</evidence>
<evidence type="ECO:0000256" key="1">
    <source>
        <dbReference type="SAM" id="MobiDB-lite"/>
    </source>
</evidence>